<dbReference type="EMBL" id="LASV01000700">
    <property type="protein sequence ID" value="KKA17168.1"/>
    <property type="molecule type" value="Genomic_DNA"/>
</dbReference>
<comment type="caution">
    <text evidence="1">The sequence shown here is derived from an EMBL/GenBank/DDBJ whole genome shotgun (WGS) entry which is preliminary data.</text>
</comment>
<dbReference type="GeneID" id="25321150"/>
<gene>
    <name evidence="1" type="ORF">T310_9180</name>
</gene>
<evidence type="ECO:0000313" key="2">
    <source>
        <dbReference type="Proteomes" id="UP000053958"/>
    </source>
</evidence>
<evidence type="ECO:0000313" key="1">
    <source>
        <dbReference type="EMBL" id="KKA17168.1"/>
    </source>
</evidence>
<name>A0A0F4YHS8_RASE3</name>
<feature type="non-terminal residue" evidence="1">
    <location>
        <position position="1"/>
    </location>
</feature>
<dbReference type="RefSeq" id="XP_013323780.1">
    <property type="nucleotide sequence ID" value="XM_013468326.1"/>
</dbReference>
<reference evidence="1 2" key="1">
    <citation type="submission" date="2015-04" db="EMBL/GenBank/DDBJ databases">
        <authorList>
            <person name="Heijne W.H."/>
            <person name="Fedorova N.D."/>
            <person name="Nierman W.C."/>
            <person name="Vollebregt A.W."/>
            <person name="Zhao Z."/>
            <person name="Wu L."/>
            <person name="Kumar M."/>
            <person name="Stam H."/>
            <person name="van den Berg M.A."/>
            <person name="Pel H.J."/>
        </authorList>
    </citation>
    <scope>NUCLEOTIDE SEQUENCE [LARGE SCALE GENOMIC DNA]</scope>
    <source>
        <strain evidence="1 2">CBS 393.64</strain>
    </source>
</reference>
<dbReference type="AlphaFoldDB" id="A0A0F4YHS8"/>
<sequence length="145" mass="16421">ARHCTYSPVIRIRNKQGGETAPRNRAFPLHNAGTKILVRSLQCASRFLGRQLFLMSELQAVSSTWRKNIHRRAAVIYAILRVMEGFPASDGPTKRVGEVQGECRRGGHSKLSGMLTIELWKNTNRDSCVCCLHCWIAWYMSLTSM</sequence>
<proteinExistence type="predicted"/>
<protein>
    <submittedName>
        <fullName evidence="1">Uncharacterized protein</fullName>
    </submittedName>
</protein>
<organism evidence="1 2">
    <name type="scientific">Rasamsonia emersonii (strain ATCC 16479 / CBS 393.64 / IMI 116815)</name>
    <dbReference type="NCBI Taxonomy" id="1408163"/>
    <lineage>
        <taxon>Eukaryota</taxon>
        <taxon>Fungi</taxon>
        <taxon>Dikarya</taxon>
        <taxon>Ascomycota</taxon>
        <taxon>Pezizomycotina</taxon>
        <taxon>Eurotiomycetes</taxon>
        <taxon>Eurotiomycetidae</taxon>
        <taxon>Eurotiales</taxon>
        <taxon>Trichocomaceae</taxon>
        <taxon>Rasamsonia</taxon>
    </lineage>
</organism>
<accession>A0A0F4YHS8</accession>
<dbReference type="Proteomes" id="UP000053958">
    <property type="component" value="Unassembled WGS sequence"/>
</dbReference>
<keyword evidence="2" id="KW-1185">Reference proteome</keyword>